<dbReference type="RefSeq" id="XP_010508424.1">
    <property type="nucleotide sequence ID" value="XM_010510122.2"/>
</dbReference>
<dbReference type="InterPro" id="IPR051103">
    <property type="entry name" value="Plant_metabolite_P450s"/>
</dbReference>
<keyword evidence="11" id="KW-1185">Reference proteome</keyword>
<reference evidence="11" key="1">
    <citation type="journal article" date="2014" name="Nat. Commun.">
        <title>The emerging biofuel crop Camelina sativa retains a highly undifferentiated hexaploid genome structure.</title>
        <authorList>
            <person name="Kagale S."/>
            <person name="Koh C."/>
            <person name="Nixon J."/>
            <person name="Bollina V."/>
            <person name="Clarke W.E."/>
            <person name="Tuteja R."/>
            <person name="Spillane C."/>
            <person name="Robinson S.J."/>
            <person name="Links M.G."/>
            <person name="Clarke C."/>
            <person name="Higgins E.E."/>
            <person name="Huebert T."/>
            <person name="Sharpe A.G."/>
            <person name="Parkin I.A."/>
        </authorList>
    </citation>
    <scope>NUCLEOTIDE SEQUENCE [LARGE SCALE GENOMIC DNA]</scope>
    <source>
        <strain evidence="11">cv. DH55</strain>
    </source>
</reference>
<evidence type="ECO:0000256" key="6">
    <source>
        <dbReference type="ARBA" id="ARBA00022723"/>
    </source>
</evidence>
<proteinExistence type="inferred from homology"/>
<keyword evidence="4" id="KW-0408">Iron</keyword>
<evidence type="ECO:0000256" key="4">
    <source>
        <dbReference type="ARBA" id="ARBA00022617"/>
    </source>
</evidence>
<dbReference type="InterPro" id="IPR036396">
    <property type="entry name" value="Cyt_P450_sf"/>
</dbReference>
<dbReference type="Proteomes" id="UP000694864">
    <property type="component" value="Chromosome 1"/>
</dbReference>
<dbReference type="GeneID" id="104785006"/>
<keyword evidence="5" id="KW-0812">Transmembrane</keyword>
<name>A0ABM0YZS9_CAMSA</name>
<dbReference type="SUPFAM" id="SSF48264">
    <property type="entry name" value="Cytochrome P450"/>
    <property type="match status" value="1"/>
</dbReference>
<evidence type="ECO:0000256" key="8">
    <source>
        <dbReference type="ARBA" id="ARBA00023002"/>
    </source>
</evidence>
<evidence type="ECO:0000256" key="9">
    <source>
        <dbReference type="ARBA" id="ARBA00023033"/>
    </source>
</evidence>
<keyword evidence="4" id="KW-0349">Heme</keyword>
<comment type="similarity">
    <text evidence="3">Belongs to the cytochrome P450 family.</text>
</comment>
<protein>
    <submittedName>
        <fullName evidence="12">Cytochrome P450 705A5-like isoform X1</fullName>
    </submittedName>
</protein>
<gene>
    <name evidence="12" type="primary">LOC104785006</name>
</gene>
<keyword evidence="8" id="KW-0560">Oxidoreductase</keyword>
<organism evidence="11 12">
    <name type="scientific">Camelina sativa</name>
    <name type="common">False flax</name>
    <name type="synonym">Myagrum sativum</name>
    <dbReference type="NCBI Taxonomy" id="90675"/>
    <lineage>
        <taxon>Eukaryota</taxon>
        <taxon>Viridiplantae</taxon>
        <taxon>Streptophyta</taxon>
        <taxon>Embryophyta</taxon>
        <taxon>Tracheophyta</taxon>
        <taxon>Spermatophyta</taxon>
        <taxon>Magnoliopsida</taxon>
        <taxon>eudicotyledons</taxon>
        <taxon>Gunneridae</taxon>
        <taxon>Pentapetalae</taxon>
        <taxon>rosids</taxon>
        <taxon>malvids</taxon>
        <taxon>Brassicales</taxon>
        <taxon>Brassicaceae</taxon>
        <taxon>Camelineae</taxon>
        <taxon>Camelina</taxon>
    </lineage>
</organism>
<evidence type="ECO:0000256" key="7">
    <source>
        <dbReference type="ARBA" id="ARBA00022989"/>
    </source>
</evidence>
<dbReference type="PANTHER" id="PTHR24298">
    <property type="entry name" value="FLAVONOID 3'-MONOOXYGENASE-RELATED"/>
    <property type="match status" value="1"/>
</dbReference>
<evidence type="ECO:0000256" key="10">
    <source>
        <dbReference type="ARBA" id="ARBA00023136"/>
    </source>
</evidence>
<keyword evidence="9" id="KW-0503">Monooxygenase</keyword>
<comment type="cofactor">
    <cofactor evidence="1">
        <name>heme</name>
        <dbReference type="ChEBI" id="CHEBI:30413"/>
    </cofactor>
</comment>
<evidence type="ECO:0000313" key="11">
    <source>
        <dbReference type="Proteomes" id="UP000694864"/>
    </source>
</evidence>
<evidence type="ECO:0000256" key="5">
    <source>
        <dbReference type="ARBA" id="ARBA00022692"/>
    </source>
</evidence>
<dbReference type="Gene3D" id="1.10.630.10">
    <property type="entry name" value="Cytochrome P450"/>
    <property type="match status" value="1"/>
</dbReference>
<keyword evidence="7" id="KW-1133">Transmembrane helix</keyword>
<evidence type="ECO:0000313" key="12">
    <source>
        <dbReference type="RefSeq" id="XP_010508424.1"/>
    </source>
</evidence>
<sequence>MDLSSISASSTSPLSSSPLPPWLTRYLRLRTRTSPLVKVTEDSLFTGSSSVISSSYGHHWKFMKKLMVTKLLGAQALERSRDVRADELERFYTSLLDKAMKEEPVEIGKETMIMGRSCSEENGEAERLRALATKSLSLGKKIVLGSVFKKLGIILHWDPCLLISLF</sequence>
<comment type="subcellular location">
    <subcellularLocation>
        <location evidence="2">Membrane</location>
        <topology evidence="2">Single-pass membrane protein</topology>
    </subcellularLocation>
</comment>
<accession>A0ABM0YZS9</accession>
<keyword evidence="10" id="KW-0472">Membrane</keyword>
<evidence type="ECO:0000256" key="3">
    <source>
        <dbReference type="ARBA" id="ARBA00010617"/>
    </source>
</evidence>
<reference evidence="12" key="2">
    <citation type="submission" date="2025-08" db="UniProtKB">
        <authorList>
            <consortium name="RefSeq"/>
        </authorList>
    </citation>
    <scope>IDENTIFICATION</scope>
    <source>
        <tissue evidence="12">Leaf</tissue>
    </source>
</reference>
<keyword evidence="6" id="KW-0479">Metal-binding</keyword>
<evidence type="ECO:0000256" key="2">
    <source>
        <dbReference type="ARBA" id="ARBA00004167"/>
    </source>
</evidence>
<evidence type="ECO:0000256" key="1">
    <source>
        <dbReference type="ARBA" id="ARBA00001971"/>
    </source>
</evidence>
<dbReference type="PANTHER" id="PTHR24298:SF59">
    <property type="entry name" value="CYTOCHROME P450, FAMILY 705, SUBFAMILY A, POLYPEPTIDE 25-RELATED"/>
    <property type="match status" value="1"/>
</dbReference>